<accession>A0A8J3J6L0</accession>
<evidence type="ECO:0000256" key="1">
    <source>
        <dbReference type="SAM" id="MobiDB-lite"/>
    </source>
</evidence>
<gene>
    <name evidence="2" type="ORF">Aru02nite_20310</name>
</gene>
<organism evidence="2 3">
    <name type="scientific">Actinocatenispora rupis</name>
    <dbReference type="NCBI Taxonomy" id="519421"/>
    <lineage>
        <taxon>Bacteria</taxon>
        <taxon>Bacillati</taxon>
        <taxon>Actinomycetota</taxon>
        <taxon>Actinomycetes</taxon>
        <taxon>Micromonosporales</taxon>
        <taxon>Micromonosporaceae</taxon>
        <taxon>Actinocatenispora</taxon>
    </lineage>
</organism>
<feature type="region of interest" description="Disordered" evidence="1">
    <location>
        <begin position="63"/>
        <end position="114"/>
    </location>
</feature>
<protein>
    <submittedName>
        <fullName evidence="2">Uncharacterized protein</fullName>
    </submittedName>
</protein>
<comment type="caution">
    <text evidence="2">The sequence shown here is derived from an EMBL/GenBank/DDBJ whole genome shotgun (WGS) entry which is preliminary data.</text>
</comment>
<evidence type="ECO:0000313" key="2">
    <source>
        <dbReference type="EMBL" id="GID11142.1"/>
    </source>
</evidence>
<evidence type="ECO:0000313" key="3">
    <source>
        <dbReference type="Proteomes" id="UP000612808"/>
    </source>
</evidence>
<sequence>MASSNRCRAGPPEGSGDPWSAISGEPTEWHPTTRKGPGARRGPLEPIPVPANADTTIAYATHGGVVRDGPTGPGHRYGDSGGSGAPLGVHPSYCDSAAPRGGGAQRTAGKCTGA</sequence>
<dbReference type="EMBL" id="BOMB01000010">
    <property type="protein sequence ID" value="GID11142.1"/>
    <property type="molecule type" value="Genomic_DNA"/>
</dbReference>
<dbReference type="AlphaFoldDB" id="A0A8J3J6L0"/>
<keyword evidence="3" id="KW-1185">Reference proteome</keyword>
<feature type="region of interest" description="Disordered" evidence="1">
    <location>
        <begin position="1"/>
        <end position="50"/>
    </location>
</feature>
<dbReference type="Proteomes" id="UP000612808">
    <property type="component" value="Unassembled WGS sequence"/>
</dbReference>
<proteinExistence type="predicted"/>
<reference evidence="2" key="1">
    <citation type="submission" date="2021-01" db="EMBL/GenBank/DDBJ databases">
        <title>Whole genome shotgun sequence of Actinocatenispora rupis NBRC 107355.</title>
        <authorList>
            <person name="Komaki H."/>
            <person name="Tamura T."/>
        </authorList>
    </citation>
    <scope>NUCLEOTIDE SEQUENCE</scope>
    <source>
        <strain evidence="2">NBRC 107355</strain>
    </source>
</reference>
<name>A0A8J3J6L0_9ACTN</name>